<keyword evidence="5" id="KW-1185">Reference proteome</keyword>
<dbReference type="PIRSF" id="PIRSF012524">
    <property type="entry name" value="YitL_S1"/>
    <property type="match status" value="1"/>
</dbReference>
<evidence type="ECO:0000259" key="2">
    <source>
        <dbReference type="Pfam" id="PF13509"/>
    </source>
</evidence>
<proteinExistence type="inferred from homology"/>
<reference evidence="4 5" key="1">
    <citation type="submission" date="2019-05" db="EMBL/GenBank/DDBJ databases">
        <title>Arcobacter cibarius and Arcobacter thereius providing challenges in identification an antibiotic susceptibility and Quinolone resistance.</title>
        <authorList>
            <person name="Busch A."/>
            <person name="Hanel I."/>
            <person name="Hotzel H."/>
            <person name="Tomaso H."/>
        </authorList>
    </citation>
    <scope>NUCLEOTIDE SEQUENCE [LARGE SCALE GENOMIC DNA]</scope>
    <source>
        <strain evidence="4 5">16CS0831-2</strain>
    </source>
</reference>
<dbReference type="RefSeq" id="WP_138108742.1">
    <property type="nucleotide sequence ID" value="NZ_CP043857.1"/>
</dbReference>
<sequence length="274" mass="31417">MNEKLKQGVVNTLRVNRVSEPGIYLISGDETEVLLPNIYVEKSMQIGSLVDVFIYTDSEDRLVATTLKPYLYLNEFANLKIVDSAKFGYFVDIGLAKDLLVPKNRQKGTFTVGSYKVLQMQFDERTSRLIASEKYILQSEPKNLKQNDEVEIILYSKTPLGYKVIVNNLYEGMIFHSEVFENLRIGDKKRAYVKKVREDNKLDISLQKIGQKIDDNKIIEVLKNNGGEISFTYKSDAEDIKKVFGMSKKSYKATLTKLIEDKKIVLLSDKIKLF</sequence>
<dbReference type="GO" id="GO:0003677">
    <property type="term" value="F:DNA binding"/>
    <property type="evidence" value="ECO:0007669"/>
    <property type="project" value="UniProtKB-KW"/>
</dbReference>
<dbReference type="Gene3D" id="2.40.50.140">
    <property type="entry name" value="Nucleic acid-binding proteins"/>
    <property type="match status" value="1"/>
</dbReference>
<dbReference type="SUPFAM" id="SSF50249">
    <property type="entry name" value="Nucleic acid-binding proteins"/>
    <property type="match status" value="1"/>
</dbReference>
<dbReference type="PANTHER" id="PTHR37296:SF1">
    <property type="entry name" value="CONSERVED VIRULENCE FACTOR B"/>
    <property type="match status" value="1"/>
</dbReference>
<feature type="domain" description="Conserved virulence factor B-like winged helix" evidence="3">
    <location>
        <begin position="217"/>
        <end position="273"/>
    </location>
</feature>
<organism evidence="4 5">
    <name type="scientific">Aliarcobacter cibarius</name>
    <dbReference type="NCBI Taxonomy" id="255507"/>
    <lineage>
        <taxon>Bacteria</taxon>
        <taxon>Pseudomonadati</taxon>
        <taxon>Campylobacterota</taxon>
        <taxon>Epsilonproteobacteria</taxon>
        <taxon>Campylobacterales</taxon>
        <taxon>Arcobacteraceae</taxon>
        <taxon>Aliarcobacter</taxon>
    </lineage>
</organism>
<gene>
    <name evidence="4" type="ORF">FE247_05520</name>
</gene>
<dbReference type="InterPro" id="IPR039566">
    <property type="entry name" value="CvfB_S1_st"/>
</dbReference>
<dbReference type="Proteomes" id="UP000305417">
    <property type="component" value="Unassembled WGS sequence"/>
</dbReference>
<accession>A0ABY2V4E8</accession>
<dbReference type="PANTHER" id="PTHR37296">
    <property type="entry name" value="CONSERVED VIRULENCE FACTOR B"/>
    <property type="match status" value="1"/>
</dbReference>
<feature type="domain" description="Conserved virulence factor B first S1" evidence="2">
    <location>
        <begin position="8"/>
        <end position="66"/>
    </location>
</feature>
<dbReference type="EMBL" id="VBUC01000010">
    <property type="protein sequence ID" value="TLS99546.1"/>
    <property type="molecule type" value="Genomic_DNA"/>
</dbReference>
<dbReference type="InterPro" id="IPR014464">
    <property type="entry name" value="CvfB_fam"/>
</dbReference>
<keyword evidence="4" id="KW-0238">DNA-binding</keyword>
<dbReference type="InterPro" id="IPR040764">
    <property type="entry name" value="CvfB_WH"/>
</dbReference>
<dbReference type="Gene3D" id="1.10.10.10">
    <property type="entry name" value="Winged helix-like DNA-binding domain superfamily/Winged helix DNA-binding domain"/>
    <property type="match status" value="1"/>
</dbReference>
<evidence type="ECO:0000313" key="4">
    <source>
        <dbReference type="EMBL" id="TLS99546.1"/>
    </source>
</evidence>
<evidence type="ECO:0000259" key="3">
    <source>
        <dbReference type="Pfam" id="PF17783"/>
    </source>
</evidence>
<name>A0ABY2V4E8_9BACT</name>
<comment type="similarity">
    <text evidence="1">Belongs to the CvfB family.</text>
</comment>
<evidence type="ECO:0000313" key="5">
    <source>
        <dbReference type="Proteomes" id="UP000305417"/>
    </source>
</evidence>
<dbReference type="InterPro" id="IPR036388">
    <property type="entry name" value="WH-like_DNA-bd_sf"/>
</dbReference>
<dbReference type="InterPro" id="IPR012340">
    <property type="entry name" value="NA-bd_OB-fold"/>
</dbReference>
<comment type="caution">
    <text evidence="4">The sequence shown here is derived from an EMBL/GenBank/DDBJ whole genome shotgun (WGS) entry which is preliminary data.</text>
</comment>
<evidence type="ECO:0000256" key="1">
    <source>
        <dbReference type="PIRNR" id="PIRNR012524"/>
    </source>
</evidence>
<dbReference type="Pfam" id="PF13509">
    <property type="entry name" value="S1_2"/>
    <property type="match status" value="1"/>
</dbReference>
<protein>
    <submittedName>
        <fullName evidence="4">DNA-binding protein</fullName>
    </submittedName>
</protein>
<dbReference type="Pfam" id="PF17783">
    <property type="entry name" value="WHD_CvfB"/>
    <property type="match status" value="1"/>
</dbReference>